<evidence type="ECO:0000256" key="13">
    <source>
        <dbReference type="SAM" id="MobiDB-lite"/>
    </source>
</evidence>
<proteinExistence type="inferred from homology"/>
<dbReference type="Gene3D" id="3.40.50.360">
    <property type="match status" value="1"/>
</dbReference>
<dbReference type="InterPro" id="IPR029039">
    <property type="entry name" value="Flavoprotein-like_sf"/>
</dbReference>
<dbReference type="CDD" id="cd01335">
    <property type="entry name" value="Radical_SAM"/>
    <property type="match status" value="1"/>
</dbReference>
<feature type="compositionally biased region" description="Low complexity" evidence="13">
    <location>
        <begin position="236"/>
        <end position="246"/>
    </location>
</feature>
<dbReference type="PANTHER" id="PTHR13930">
    <property type="entry name" value="S-ADENOSYL-L-METHIONINE-DEPENDENT TRNA 4-DEMETHYLWYOSINE SYNTHASE"/>
    <property type="match status" value="1"/>
</dbReference>
<dbReference type="Proteomes" id="UP001189429">
    <property type="component" value="Unassembled WGS sequence"/>
</dbReference>
<reference evidence="16" key="1">
    <citation type="submission" date="2023-10" db="EMBL/GenBank/DDBJ databases">
        <authorList>
            <person name="Chen Y."/>
            <person name="Shah S."/>
            <person name="Dougan E. K."/>
            <person name="Thang M."/>
            <person name="Chan C."/>
        </authorList>
    </citation>
    <scope>NUCLEOTIDE SEQUENCE [LARGE SCALE GENOMIC DNA]</scope>
</reference>
<dbReference type="EMBL" id="CAUYUJ010015826">
    <property type="protein sequence ID" value="CAK0858581.1"/>
    <property type="molecule type" value="Genomic_DNA"/>
</dbReference>
<evidence type="ECO:0000256" key="4">
    <source>
        <dbReference type="ARBA" id="ARBA00012821"/>
    </source>
</evidence>
<dbReference type="InterPro" id="IPR058240">
    <property type="entry name" value="rSAM_sf"/>
</dbReference>
<evidence type="ECO:0000313" key="16">
    <source>
        <dbReference type="EMBL" id="CAK0858581.1"/>
    </source>
</evidence>
<evidence type="ECO:0000256" key="8">
    <source>
        <dbReference type="ARBA" id="ARBA00022723"/>
    </source>
</evidence>
<feature type="domain" description="Flavodoxin-like" evidence="14">
    <location>
        <begin position="50"/>
        <end position="216"/>
    </location>
</feature>
<keyword evidence="10" id="KW-0411">Iron-sulfur</keyword>
<protein>
    <recommendedName>
        <fullName evidence="4">tRNA 4-demethylwyosine synthase (AdoMet-dependent)</fullName>
        <ecNumber evidence="4">4.1.3.44</ecNumber>
    </recommendedName>
</protein>
<dbReference type="Pfam" id="PF08608">
    <property type="entry name" value="Wyosine_form"/>
    <property type="match status" value="1"/>
</dbReference>
<dbReference type="SUPFAM" id="SSF52218">
    <property type="entry name" value="Flavoproteins"/>
    <property type="match status" value="1"/>
</dbReference>
<accession>A0ABN9UGC3</accession>
<dbReference type="InterPro" id="IPR007197">
    <property type="entry name" value="rSAM"/>
</dbReference>
<evidence type="ECO:0000256" key="2">
    <source>
        <dbReference type="ARBA" id="ARBA00004797"/>
    </source>
</evidence>
<evidence type="ECO:0000256" key="5">
    <source>
        <dbReference type="ARBA" id="ARBA00022485"/>
    </source>
</evidence>
<feature type="compositionally biased region" description="Polar residues" evidence="13">
    <location>
        <begin position="658"/>
        <end position="669"/>
    </location>
</feature>
<keyword evidence="8" id="KW-0479">Metal-binding</keyword>
<keyword evidence="6" id="KW-0949">S-adenosyl-L-methionine</keyword>
<dbReference type="SFLD" id="SFLDF00284">
    <property type="entry name" value="tRNA_wybutosine-synthesizing"/>
    <property type="match status" value="1"/>
</dbReference>
<keyword evidence="5" id="KW-0004">4Fe-4S</keyword>
<dbReference type="PROSITE" id="PS51918">
    <property type="entry name" value="RADICAL_SAM"/>
    <property type="match status" value="1"/>
</dbReference>
<evidence type="ECO:0000259" key="14">
    <source>
        <dbReference type="PROSITE" id="PS50902"/>
    </source>
</evidence>
<feature type="compositionally biased region" description="Low complexity" evidence="13">
    <location>
        <begin position="254"/>
        <end position="268"/>
    </location>
</feature>
<dbReference type="InterPro" id="IPR013917">
    <property type="entry name" value="tRNA_wybutosine-synth"/>
</dbReference>
<dbReference type="PROSITE" id="PS50902">
    <property type="entry name" value="FLAVODOXIN_LIKE"/>
    <property type="match status" value="1"/>
</dbReference>
<dbReference type="InterPro" id="IPR008254">
    <property type="entry name" value="Flavodoxin/NO_synth"/>
</dbReference>
<evidence type="ECO:0000256" key="11">
    <source>
        <dbReference type="ARBA" id="ARBA00023239"/>
    </source>
</evidence>
<name>A0ABN9UGC3_9DINO</name>
<dbReference type="InterPro" id="IPR034556">
    <property type="entry name" value="tRNA_wybutosine-synthase"/>
</dbReference>
<evidence type="ECO:0000313" key="17">
    <source>
        <dbReference type="Proteomes" id="UP001189429"/>
    </source>
</evidence>
<dbReference type="PANTHER" id="PTHR13930:SF0">
    <property type="entry name" value="S-ADENOSYL-L-METHIONINE-DEPENDENT TRNA 4-DEMETHYLWYOSINE SYNTHASE TYW1-RELATED"/>
    <property type="match status" value="1"/>
</dbReference>
<evidence type="ECO:0000256" key="9">
    <source>
        <dbReference type="ARBA" id="ARBA00023004"/>
    </source>
</evidence>
<comment type="cofactor">
    <cofactor evidence="1">
        <name>[4Fe-4S] cluster</name>
        <dbReference type="ChEBI" id="CHEBI:49883"/>
    </cofactor>
</comment>
<comment type="similarity">
    <text evidence="3">Belongs to the TYW1 family.</text>
</comment>
<organism evidence="16 17">
    <name type="scientific">Prorocentrum cordatum</name>
    <dbReference type="NCBI Taxonomy" id="2364126"/>
    <lineage>
        <taxon>Eukaryota</taxon>
        <taxon>Sar</taxon>
        <taxon>Alveolata</taxon>
        <taxon>Dinophyceae</taxon>
        <taxon>Prorocentrales</taxon>
        <taxon>Prorocentraceae</taxon>
        <taxon>Prorocentrum</taxon>
    </lineage>
</organism>
<dbReference type="Gene3D" id="3.20.20.70">
    <property type="entry name" value="Aldolase class I"/>
    <property type="match status" value="1"/>
</dbReference>
<comment type="catalytic activity">
    <reaction evidence="12">
        <text>N(1)-methylguanosine(37) in tRNA(Phe) + pyruvate + S-adenosyl-L-methionine = 4-demethylwyosine(37) in tRNA(Phe) + 5'-deoxyadenosine + L-methionine + CO2 + H2O</text>
        <dbReference type="Rhea" id="RHEA:36347"/>
        <dbReference type="Rhea" id="RHEA-COMP:10164"/>
        <dbReference type="Rhea" id="RHEA-COMP:10165"/>
        <dbReference type="ChEBI" id="CHEBI:15361"/>
        <dbReference type="ChEBI" id="CHEBI:15377"/>
        <dbReference type="ChEBI" id="CHEBI:16526"/>
        <dbReference type="ChEBI" id="CHEBI:17319"/>
        <dbReference type="ChEBI" id="CHEBI:57844"/>
        <dbReference type="ChEBI" id="CHEBI:59789"/>
        <dbReference type="ChEBI" id="CHEBI:64315"/>
        <dbReference type="ChEBI" id="CHEBI:73542"/>
        <dbReference type="EC" id="4.1.3.44"/>
    </reaction>
</comment>
<dbReference type="InterPro" id="IPR013785">
    <property type="entry name" value="Aldolase_TIM"/>
</dbReference>
<dbReference type="EC" id="4.1.3.44" evidence="4"/>
<comment type="caution">
    <text evidence="16">The sequence shown here is derived from an EMBL/GenBank/DDBJ whole genome shotgun (WGS) entry which is preliminary data.</text>
</comment>
<evidence type="ECO:0000256" key="1">
    <source>
        <dbReference type="ARBA" id="ARBA00001966"/>
    </source>
</evidence>
<feature type="domain" description="Radical SAM core" evidence="15">
    <location>
        <begin position="349"/>
        <end position="592"/>
    </location>
</feature>
<dbReference type="SFLD" id="SFLDS00029">
    <property type="entry name" value="Radical_SAM"/>
    <property type="match status" value="1"/>
</dbReference>
<evidence type="ECO:0000256" key="6">
    <source>
        <dbReference type="ARBA" id="ARBA00022691"/>
    </source>
</evidence>
<feature type="region of interest" description="Disordered" evidence="13">
    <location>
        <begin position="642"/>
        <end position="679"/>
    </location>
</feature>
<feature type="region of interest" description="Disordered" evidence="13">
    <location>
        <begin position="236"/>
        <end position="272"/>
    </location>
</feature>
<evidence type="ECO:0000256" key="10">
    <source>
        <dbReference type="ARBA" id="ARBA00023014"/>
    </source>
</evidence>
<dbReference type="Pfam" id="PF04055">
    <property type="entry name" value="Radical_SAM"/>
    <property type="match status" value="1"/>
</dbReference>
<evidence type="ECO:0000256" key="3">
    <source>
        <dbReference type="ARBA" id="ARBA00010115"/>
    </source>
</evidence>
<evidence type="ECO:0000256" key="12">
    <source>
        <dbReference type="ARBA" id="ARBA00049466"/>
    </source>
</evidence>
<evidence type="ECO:0000259" key="15">
    <source>
        <dbReference type="PROSITE" id="PS51918"/>
    </source>
</evidence>
<sequence length="679" mass="74341">MLAAPRPRLAGAAIAGASLAAVAAAGYGVYRLRRRRDGPSTGVTRPGATVRILYGSTTGTSEKWARRLASELAHQAEELGGVAPAEVVVEDLADFLFDALLQAPRRGAAARPSVVVVLLSTHTDGEAPPRCAHFLQLLEDHALDFRVGAAAMAHHHFAVAGFGSDEYEPAGHFCTAASRADAALAAMGALRLLPLVRVTDTQEPGAQVEPWCSQLKTLVFRLADGTAVSVAPGAPATALTPLTAGPADEDSGSESDSSGTSTTVGSGSKKNVAEDLEDMDQGCAGDVVASRKTAAEPKEMLTTKHRAQLTKEGYKIIGSHSAVKLCRWTKHQLRGQGGCYKHSFYAARWRITSYQCMEATPSLACANKCTFCWRHHKNPVATEWKWRMDEPERIVAEGIELHQKMIKECKGIPGVKKDRFDDAMTVRHCALSLVGEPIMYPRINELLTDLHRRHISTFLVTNAQFPEAIRNLCPVTQLYVSIDAATPEALKAVDRPLHQDFWERYLDSLRALAERKQRTVYRLTLVKGENMSDAGEYARLFALGKPDLVEIKSVTFCGTSKASTLTMSNTPWHVEVKEFAESILSHEGLSEDYELACEHQHSCIVLLAHKKFKIDGQWHTWIDYDRYHELVNSGREFNPWTTAHPRQIGPCTARRRQASTPRRSASITTAPGAGPKKGR</sequence>
<gene>
    <name evidence="16" type="ORF">PCOR1329_LOCUS48254</name>
</gene>
<keyword evidence="9" id="KW-0408">Iron</keyword>
<dbReference type="SUPFAM" id="SSF102114">
    <property type="entry name" value="Radical SAM enzymes"/>
    <property type="match status" value="1"/>
</dbReference>
<keyword evidence="7" id="KW-0819">tRNA processing</keyword>
<dbReference type="Pfam" id="PF00258">
    <property type="entry name" value="Flavodoxin_1"/>
    <property type="match status" value="1"/>
</dbReference>
<dbReference type="SFLD" id="SFLDG01071">
    <property type="entry name" value="tRNA_wybutosine-synthesizing"/>
    <property type="match status" value="1"/>
</dbReference>
<keyword evidence="17" id="KW-1185">Reference proteome</keyword>
<evidence type="ECO:0000256" key="7">
    <source>
        <dbReference type="ARBA" id="ARBA00022694"/>
    </source>
</evidence>
<keyword evidence="11" id="KW-0456">Lyase</keyword>
<comment type="pathway">
    <text evidence="2">tRNA modification; wybutosine-tRNA(Phe) biosynthesis.</text>
</comment>